<gene>
    <name evidence="3" type="ORF">A2Z67_04585</name>
</gene>
<name>A0A1F7X3C0_9BACT</name>
<feature type="region of interest" description="Disordered" evidence="2">
    <location>
        <begin position="503"/>
        <end position="533"/>
    </location>
</feature>
<accession>A0A1F7X3C0</accession>
<keyword evidence="1" id="KW-0175">Coiled coil</keyword>
<feature type="coiled-coil region" evidence="1">
    <location>
        <begin position="707"/>
        <end position="750"/>
    </location>
</feature>
<comment type="caution">
    <text evidence="3">The sequence shown here is derived from an EMBL/GenBank/DDBJ whole genome shotgun (WGS) entry which is preliminary data.</text>
</comment>
<organism evidence="3 4">
    <name type="scientific">Candidatus Woesebacteria bacterium RBG_13_36_22</name>
    <dbReference type="NCBI Taxonomy" id="1802478"/>
    <lineage>
        <taxon>Bacteria</taxon>
        <taxon>Candidatus Woeseibacteriota</taxon>
    </lineage>
</organism>
<evidence type="ECO:0000313" key="3">
    <source>
        <dbReference type="EMBL" id="OGM09189.1"/>
    </source>
</evidence>
<evidence type="ECO:0000256" key="1">
    <source>
        <dbReference type="SAM" id="Coils"/>
    </source>
</evidence>
<feature type="compositionally biased region" description="Acidic residues" evidence="2">
    <location>
        <begin position="510"/>
        <end position="520"/>
    </location>
</feature>
<reference evidence="3 4" key="1">
    <citation type="journal article" date="2016" name="Nat. Commun.">
        <title>Thousands of microbial genomes shed light on interconnected biogeochemical processes in an aquifer system.</title>
        <authorList>
            <person name="Anantharaman K."/>
            <person name="Brown C.T."/>
            <person name="Hug L.A."/>
            <person name="Sharon I."/>
            <person name="Castelle C.J."/>
            <person name="Probst A.J."/>
            <person name="Thomas B.C."/>
            <person name="Singh A."/>
            <person name="Wilkins M.J."/>
            <person name="Karaoz U."/>
            <person name="Brodie E.L."/>
            <person name="Williams K.H."/>
            <person name="Hubbard S.S."/>
            <person name="Banfield J.F."/>
        </authorList>
    </citation>
    <scope>NUCLEOTIDE SEQUENCE [LARGE SCALE GENOMIC DNA]</scope>
</reference>
<evidence type="ECO:0000256" key="2">
    <source>
        <dbReference type="SAM" id="MobiDB-lite"/>
    </source>
</evidence>
<feature type="region of interest" description="Disordered" evidence="2">
    <location>
        <begin position="96"/>
        <end position="118"/>
    </location>
</feature>
<sequence length="1044" mass="120113">MKYIVKSEQRVKPFSRTRKGKIEQVKAFTRQGKYPSATHEATVHQVAKDYGISKKEARKEFMKRKKFDPTKEHLKWERTHSGKFGEPYSTQLSMPWREETAEEKETTQKLKGEERESRVKSMQNFASALKDIKGVESSALDDYTPSTAEEGTIFIHPKISKMGSSSKRNFKKVPWEYEVKPIVIANEIKRMAKKMGMDVNEIEVPKKTYYKDKYDTKPQFDGYGGDFRIEVFGRTAPLEKAQVKGFTRTRKGKLERVKPHTRDIAYVIKQKIGEPFKPSFIANQKADAWERAKRPTFTDVSGPPSVFPMSRRSRFAEANKLFKKPNVVDQQDKTLGEPFSGISGREIAEYSIKDIVGDPSYKDRFPITPAYTKPDEDGQSGELMDDSGVLEEIVGLITEHYFPENMEEKEKELQNWSEMWWKNWRKGNSEEDFDDFDVEDFSDELREKVKNIGGLEEPDFFGFMKEKVKPGYSKETNQAVLDITDRSMAQLGIKKLGEPISTSGLASAEVPDDEYEEAEEDARGGTSETKRRSRDEILELDEIKTRITRLVDMSNTIIDDNAVKQMRDALNKLEISSDWEFKDYKDLVEFSESELRDAKEKGYSSVNEYWQQEFPKTLTATSSKVKKSLLSLDEALELRKGDMSSKGRLVTISDLYEQKDFGKEVPIGVMEKATQQVKPFVRTRKGKMERVKGFSRQARDPRYDKMVREFDRAIALVKDEARNAEKEYGKEDAKEMRDMLVNDAKNLQKIYDLWKREDYEGAYNRALDMDTAARDNIPISVWDDISQYVKENLGEPFKTLENTSHEERMQVANTILLQLGGGAGKIKTMTGAKNFIALPSGVSFEFPNRKGPNYCKVTLEPDDTYTVEFGRKAGMAKLMSGDFDINDIYKKLSEHKDIYWEDLKELFERETGLYLSFNKSVTSGEKYVVSLEKAKPEHKQQWIQQRQGKMVTAHRRKTLPGPKGGGFSKDTALMPWLIAETVLQRHGLNPEEHKKFSSQFSAKLKGLYRDSPSIRRILSSSGNEGRDYAYKLAEKMAEKMVPKK</sequence>
<dbReference type="EMBL" id="MGFQ01000024">
    <property type="protein sequence ID" value="OGM09189.1"/>
    <property type="molecule type" value="Genomic_DNA"/>
</dbReference>
<dbReference type="AlphaFoldDB" id="A0A1F7X3C0"/>
<evidence type="ECO:0000313" key="4">
    <source>
        <dbReference type="Proteomes" id="UP000176939"/>
    </source>
</evidence>
<dbReference type="Proteomes" id="UP000176939">
    <property type="component" value="Unassembled WGS sequence"/>
</dbReference>
<protein>
    <submittedName>
        <fullName evidence="3">Uncharacterized protein</fullName>
    </submittedName>
</protein>
<proteinExistence type="predicted"/>